<name>A0A3P8K518_9TREM</name>
<dbReference type="EMBL" id="UZAL01039240">
    <property type="protein sequence ID" value="VDP75119.1"/>
    <property type="molecule type" value="Genomic_DNA"/>
</dbReference>
<keyword evidence="2" id="KW-1185">Reference proteome</keyword>
<evidence type="ECO:0000313" key="1">
    <source>
        <dbReference type="EMBL" id="VDP75119.1"/>
    </source>
</evidence>
<evidence type="ECO:0000313" key="2">
    <source>
        <dbReference type="Proteomes" id="UP000269396"/>
    </source>
</evidence>
<protein>
    <submittedName>
        <fullName evidence="1">Uncharacterized protein</fullName>
    </submittedName>
</protein>
<dbReference type="AlphaFoldDB" id="A0A3P8K518"/>
<organism evidence="1 2">
    <name type="scientific">Schistosoma mattheei</name>
    <dbReference type="NCBI Taxonomy" id="31246"/>
    <lineage>
        <taxon>Eukaryota</taxon>
        <taxon>Metazoa</taxon>
        <taxon>Spiralia</taxon>
        <taxon>Lophotrochozoa</taxon>
        <taxon>Platyhelminthes</taxon>
        <taxon>Trematoda</taxon>
        <taxon>Digenea</taxon>
        <taxon>Strigeidida</taxon>
        <taxon>Schistosomatoidea</taxon>
        <taxon>Schistosomatidae</taxon>
        <taxon>Schistosoma</taxon>
    </lineage>
</organism>
<dbReference type="Proteomes" id="UP000269396">
    <property type="component" value="Unassembled WGS sequence"/>
</dbReference>
<accession>A0A3P8K518</accession>
<gene>
    <name evidence="1" type="ORF">SMTD_LOCUS17768</name>
</gene>
<reference evidence="1 2" key="1">
    <citation type="submission" date="2018-11" db="EMBL/GenBank/DDBJ databases">
        <authorList>
            <consortium name="Pathogen Informatics"/>
        </authorList>
    </citation>
    <scope>NUCLEOTIDE SEQUENCE [LARGE SCALE GENOMIC DNA]</scope>
    <source>
        <strain>Denwood</strain>
        <strain evidence="2">Zambia</strain>
    </source>
</reference>
<proteinExistence type="predicted"/>
<sequence length="54" mass="6294">MPKIPKSVTGHATIYQKTPFLYHSIKDLISYCTVRFSRGRWLTICVWNIPTHST</sequence>